<dbReference type="EMBL" id="JAHRIN010068343">
    <property type="protein sequence ID" value="MEQ2215457.1"/>
    <property type="molecule type" value="Genomic_DNA"/>
</dbReference>
<organism evidence="1 2">
    <name type="scientific">Xenoophorus captivus</name>
    <dbReference type="NCBI Taxonomy" id="1517983"/>
    <lineage>
        <taxon>Eukaryota</taxon>
        <taxon>Metazoa</taxon>
        <taxon>Chordata</taxon>
        <taxon>Craniata</taxon>
        <taxon>Vertebrata</taxon>
        <taxon>Euteleostomi</taxon>
        <taxon>Actinopterygii</taxon>
        <taxon>Neopterygii</taxon>
        <taxon>Teleostei</taxon>
        <taxon>Neoteleostei</taxon>
        <taxon>Acanthomorphata</taxon>
        <taxon>Ovalentaria</taxon>
        <taxon>Atherinomorphae</taxon>
        <taxon>Cyprinodontiformes</taxon>
        <taxon>Goodeidae</taxon>
        <taxon>Xenoophorus</taxon>
    </lineage>
</organism>
<comment type="caution">
    <text evidence="1">The sequence shown here is derived from an EMBL/GenBank/DDBJ whole genome shotgun (WGS) entry which is preliminary data.</text>
</comment>
<gene>
    <name evidence="1" type="ORF">XENOCAPTIV_001312</name>
</gene>
<name>A0ABV0S6E4_9TELE</name>
<proteinExistence type="predicted"/>
<sequence>MPMLTRTRSDVIARLFFPRHWYFLAHLIVFIALLQTQTHTHTHQTLNTNLHTRTHIYGAAKSTTCLKQWSLLQRQMNAGFCSLNWSGFGSGDSGDEADFIDGIDPSYDMYVYVSEENTNAKENIQLNELHSVIIIILCTSWTHLSHCNVFCVLCL</sequence>
<evidence type="ECO:0000313" key="1">
    <source>
        <dbReference type="EMBL" id="MEQ2215457.1"/>
    </source>
</evidence>
<evidence type="ECO:0000313" key="2">
    <source>
        <dbReference type="Proteomes" id="UP001434883"/>
    </source>
</evidence>
<accession>A0ABV0S6E4</accession>
<dbReference type="Proteomes" id="UP001434883">
    <property type="component" value="Unassembled WGS sequence"/>
</dbReference>
<keyword evidence="2" id="KW-1185">Reference proteome</keyword>
<reference evidence="1 2" key="1">
    <citation type="submission" date="2021-06" db="EMBL/GenBank/DDBJ databases">
        <authorList>
            <person name="Palmer J.M."/>
        </authorList>
    </citation>
    <scope>NUCLEOTIDE SEQUENCE [LARGE SCALE GENOMIC DNA]</scope>
    <source>
        <strain evidence="1 2">XC_2019</strain>
        <tissue evidence="1">Muscle</tissue>
    </source>
</reference>
<protein>
    <submittedName>
        <fullName evidence="1">Uncharacterized protein</fullName>
    </submittedName>
</protein>